<dbReference type="AlphaFoldDB" id="A0A8X6JF91"/>
<evidence type="ECO:0000259" key="1">
    <source>
        <dbReference type="Pfam" id="PF03358"/>
    </source>
</evidence>
<dbReference type="InterPro" id="IPR050712">
    <property type="entry name" value="NAD(P)H-dep_reductase"/>
</dbReference>
<dbReference type="InterPro" id="IPR029039">
    <property type="entry name" value="Flavoprotein-like_sf"/>
</dbReference>
<dbReference type="Pfam" id="PF03358">
    <property type="entry name" value="FMN_red"/>
    <property type="match status" value="1"/>
</dbReference>
<dbReference type="OrthoDB" id="68575at2759"/>
<dbReference type="InterPro" id="IPR005025">
    <property type="entry name" value="FMN_Rdtase-like_dom"/>
</dbReference>
<reference evidence="2" key="1">
    <citation type="submission" date="2020-07" db="EMBL/GenBank/DDBJ databases">
        <title>Multicomponent nature underlies the extraordinary mechanical properties of spider dragline silk.</title>
        <authorList>
            <person name="Kono N."/>
            <person name="Nakamura H."/>
            <person name="Mori M."/>
            <person name="Yoshida Y."/>
            <person name="Ohtoshi R."/>
            <person name="Malay A.D."/>
            <person name="Moran D.A.P."/>
            <person name="Tomita M."/>
            <person name="Numata K."/>
            <person name="Arakawa K."/>
        </authorList>
    </citation>
    <scope>NUCLEOTIDE SEQUENCE</scope>
</reference>
<organism evidence="2 3">
    <name type="scientific">Trichonephila clavata</name>
    <name type="common">Joro spider</name>
    <name type="synonym">Nephila clavata</name>
    <dbReference type="NCBI Taxonomy" id="2740835"/>
    <lineage>
        <taxon>Eukaryota</taxon>
        <taxon>Metazoa</taxon>
        <taxon>Ecdysozoa</taxon>
        <taxon>Arthropoda</taxon>
        <taxon>Chelicerata</taxon>
        <taxon>Arachnida</taxon>
        <taxon>Araneae</taxon>
        <taxon>Araneomorphae</taxon>
        <taxon>Entelegynae</taxon>
        <taxon>Araneoidea</taxon>
        <taxon>Nephilidae</taxon>
        <taxon>Trichonephila</taxon>
    </lineage>
</organism>
<dbReference type="PANTHER" id="PTHR30543">
    <property type="entry name" value="CHROMATE REDUCTASE"/>
    <property type="match status" value="1"/>
</dbReference>
<comment type="caution">
    <text evidence="2">The sequence shown here is derived from an EMBL/GenBank/DDBJ whole genome shotgun (WGS) entry which is preliminary data.</text>
</comment>
<protein>
    <submittedName>
        <fullName evidence="2">FMN_red domain-containing protein</fullName>
    </submittedName>
</protein>
<dbReference type="PANTHER" id="PTHR30543:SF21">
    <property type="entry name" value="NAD(P)H-DEPENDENT FMN REDUCTASE LOT6"/>
    <property type="match status" value="1"/>
</dbReference>
<keyword evidence="3" id="KW-1185">Reference proteome</keyword>
<dbReference type="GO" id="GO:0005829">
    <property type="term" value="C:cytosol"/>
    <property type="evidence" value="ECO:0007669"/>
    <property type="project" value="TreeGrafter"/>
</dbReference>
<dbReference type="EMBL" id="BMAO01018392">
    <property type="protein sequence ID" value="GFR23048.1"/>
    <property type="molecule type" value="Genomic_DNA"/>
</dbReference>
<evidence type="ECO:0000313" key="2">
    <source>
        <dbReference type="EMBL" id="GFR23048.1"/>
    </source>
</evidence>
<feature type="domain" description="NADPH-dependent FMN reductase-like" evidence="1">
    <location>
        <begin position="4"/>
        <end position="143"/>
    </location>
</feature>
<gene>
    <name evidence="2" type="primary">AVEN_154024_1</name>
    <name evidence="2" type="ORF">TNCT_63131</name>
</gene>
<accession>A0A8X6JF91</accession>
<dbReference type="GO" id="GO:0010181">
    <property type="term" value="F:FMN binding"/>
    <property type="evidence" value="ECO:0007669"/>
    <property type="project" value="TreeGrafter"/>
</dbReference>
<dbReference type="SUPFAM" id="SSF52218">
    <property type="entry name" value="Flavoproteins"/>
    <property type="match status" value="1"/>
</dbReference>
<name>A0A8X6JF91_TRICU</name>
<proteinExistence type="predicted"/>
<evidence type="ECO:0000313" key="3">
    <source>
        <dbReference type="Proteomes" id="UP000887116"/>
    </source>
</evidence>
<dbReference type="Gene3D" id="3.40.50.360">
    <property type="match status" value="1"/>
</dbReference>
<dbReference type="Proteomes" id="UP000887116">
    <property type="component" value="Unassembled WGS sequence"/>
</dbReference>
<dbReference type="GO" id="GO:0016491">
    <property type="term" value="F:oxidoreductase activity"/>
    <property type="evidence" value="ECO:0007669"/>
    <property type="project" value="InterPro"/>
</dbReference>
<sequence length="196" mass="21615">MALKIVLFLGSVRQGRNCTRVGNFIKKQLQNKNHTVTVFDPLEMEFPLLKQPLHFHAPNETPPEWLVKYNSVIEEADGFVAVSGEYNRCIPPALANMMDHFPPKSYRCKPCSIVCYSAGPGGGSTAGMQLRYFLGELGMVTPGFMFVNPVVQNAYAEDGTPAASNDTAVSKAQRLISELEWYAEALKAQTKKCGLP</sequence>